<keyword evidence="3 5" id="KW-1133">Transmembrane helix</keyword>
<feature type="transmembrane region" description="Helical" evidence="5">
    <location>
        <begin position="7"/>
        <end position="25"/>
    </location>
</feature>
<dbReference type="PANTHER" id="PTHR36926">
    <property type="entry name" value="COLICIN V PRODUCTION PROTEIN"/>
    <property type="match status" value="1"/>
</dbReference>
<feature type="transmembrane region" description="Helical" evidence="5">
    <location>
        <begin position="60"/>
        <end position="85"/>
    </location>
</feature>
<evidence type="ECO:0000256" key="3">
    <source>
        <dbReference type="ARBA" id="ARBA00022989"/>
    </source>
</evidence>
<dbReference type="EMBL" id="BART01007026">
    <property type="protein sequence ID" value="GAG53701.1"/>
    <property type="molecule type" value="Genomic_DNA"/>
</dbReference>
<feature type="transmembrane region" description="Helical" evidence="5">
    <location>
        <begin position="31"/>
        <end position="48"/>
    </location>
</feature>
<dbReference type="AlphaFoldDB" id="X1A090"/>
<evidence type="ECO:0000313" key="6">
    <source>
        <dbReference type="EMBL" id="GAG53701.1"/>
    </source>
</evidence>
<keyword evidence="2 5" id="KW-0812">Transmembrane</keyword>
<dbReference type="PANTHER" id="PTHR36926:SF1">
    <property type="entry name" value="COLICIN V PRODUCTION PROTEIN"/>
    <property type="match status" value="1"/>
</dbReference>
<evidence type="ECO:0000256" key="4">
    <source>
        <dbReference type="ARBA" id="ARBA00023136"/>
    </source>
</evidence>
<dbReference type="Pfam" id="PF02674">
    <property type="entry name" value="Colicin_V"/>
    <property type="match status" value="1"/>
</dbReference>
<feature type="transmembrane region" description="Helical" evidence="5">
    <location>
        <begin position="105"/>
        <end position="126"/>
    </location>
</feature>
<name>X1A090_9ZZZZ</name>
<evidence type="ECO:0000256" key="2">
    <source>
        <dbReference type="ARBA" id="ARBA00022692"/>
    </source>
</evidence>
<sequence length="175" mass="19255">MNPFDIIIIVILGYSLVRGIFRGLVKEVSSIIGVLGGFYAAFTYYTMLAKLLSGLIKETAYLNILSFLIIFCSVLIIVGILGVIIKYLLNIAFLGWVDRISGVGFGLFKGILIASILFITLTAFLPKGSAFLKNSMLAPYVSLVSEKMAKVVSKEMKQDFMAKLGELKKAWKIPN</sequence>
<comment type="subcellular location">
    <subcellularLocation>
        <location evidence="1">Membrane</location>
        <topology evidence="1">Multi-pass membrane protein</topology>
    </subcellularLocation>
</comment>
<organism evidence="6">
    <name type="scientific">marine sediment metagenome</name>
    <dbReference type="NCBI Taxonomy" id="412755"/>
    <lineage>
        <taxon>unclassified sequences</taxon>
        <taxon>metagenomes</taxon>
        <taxon>ecological metagenomes</taxon>
    </lineage>
</organism>
<dbReference type="GO" id="GO:0016020">
    <property type="term" value="C:membrane"/>
    <property type="evidence" value="ECO:0007669"/>
    <property type="project" value="UniProtKB-SubCell"/>
</dbReference>
<gene>
    <name evidence="6" type="ORF">S01H4_16037</name>
</gene>
<reference evidence="6" key="1">
    <citation type="journal article" date="2014" name="Front. Microbiol.">
        <title>High frequency of phylogenetically diverse reductive dehalogenase-homologous genes in deep subseafloor sedimentary metagenomes.</title>
        <authorList>
            <person name="Kawai M."/>
            <person name="Futagami T."/>
            <person name="Toyoda A."/>
            <person name="Takaki Y."/>
            <person name="Nishi S."/>
            <person name="Hori S."/>
            <person name="Arai W."/>
            <person name="Tsubouchi T."/>
            <person name="Morono Y."/>
            <person name="Uchiyama I."/>
            <person name="Ito T."/>
            <person name="Fujiyama A."/>
            <person name="Inagaki F."/>
            <person name="Takami H."/>
        </authorList>
    </citation>
    <scope>NUCLEOTIDE SEQUENCE</scope>
    <source>
        <strain evidence="6">Expedition CK06-06</strain>
    </source>
</reference>
<accession>X1A090</accession>
<dbReference type="GO" id="GO:0009403">
    <property type="term" value="P:toxin biosynthetic process"/>
    <property type="evidence" value="ECO:0007669"/>
    <property type="project" value="InterPro"/>
</dbReference>
<keyword evidence="4 5" id="KW-0472">Membrane</keyword>
<dbReference type="InterPro" id="IPR052719">
    <property type="entry name" value="CvpA-like"/>
</dbReference>
<proteinExistence type="predicted"/>
<evidence type="ECO:0000256" key="5">
    <source>
        <dbReference type="SAM" id="Phobius"/>
    </source>
</evidence>
<evidence type="ECO:0000256" key="1">
    <source>
        <dbReference type="ARBA" id="ARBA00004141"/>
    </source>
</evidence>
<protein>
    <recommendedName>
        <fullName evidence="7">Colicin V production protein</fullName>
    </recommendedName>
</protein>
<comment type="caution">
    <text evidence="6">The sequence shown here is derived from an EMBL/GenBank/DDBJ whole genome shotgun (WGS) entry which is preliminary data.</text>
</comment>
<dbReference type="InterPro" id="IPR003825">
    <property type="entry name" value="Colicin-V_CvpA"/>
</dbReference>
<evidence type="ECO:0008006" key="7">
    <source>
        <dbReference type="Google" id="ProtNLM"/>
    </source>
</evidence>